<gene>
    <name evidence="2" type="ORF">E4634_18210</name>
</gene>
<dbReference type="EMBL" id="SRLE01000013">
    <property type="protein sequence ID" value="TGD71576.1"/>
    <property type="molecule type" value="Genomic_DNA"/>
</dbReference>
<keyword evidence="1" id="KW-0812">Transmembrane</keyword>
<accession>A0A4Z0LWN7</accession>
<dbReference type="AlphaFoldDB" id="A0A4Z0LWN7"/>
<keyword evidence="3" id="KW-1185">Reference proteome</keyword>
<organism evidence="2 3">
    <name type="scientific">Mangrovimicrobium sediminis</name>
    <dbReference type="NCBI Taxonomy" id="2562682"/>
    <lineage>
        <taxon>Bacteria</taxon>
        <taxon>Pseudomonadati</taxon>
        <taxon>Pseudomonadota</taxon>
        <taxon>Gammaproteobacteria</taxon>
        <taxon>Cellvibrionales</taxon>
        <taxon>Halieaceae</taxon>
        <taxon>Mangrovimicrobium</taxon>
    </lineage>
</organism>
<feature type="transmembrane region" description="Helical" evidence="1">
    <location>
        <begin position="12"/>
        <end position="33"/>
    </location>
</feature>
<evidence type="ECO:0000256" key="1">
    <source>
        <dbReference type="SAM" id="Phobius"/>
    </source>
</evidence>
<dbReference type="Proteomes" id="UP000298050">
    <property type="component" value="Unassembled WGS sequence"/>
</dbReference>
<comment type="caution">
    <text evidence="2">The sequence shown here is derived from an EMBL/GenBank/DDBJ whole genome shotgun (WGS) entry which is preliminary data.</text>
</comment>
<evidence type="ECO:0008006" key="4">
    <source>
        <dbReference type="Google" id="ProtNLM"/>
    </source>
</evidence>
<evidence type="ECO:0000313" key="2">
    <source>
        <dbReference type="EMBL" id="TGD71576.1"/>
    </source>
</evidence>
<dbReference type="RefSeq" id="WP_135446092.1">
    <property type="nucleotide sequence ID" value="NZ_SRLE01000013.1"/>
</dbReference>
<name>A0A4Z0LWN7_9GAMM</name>
<evidence type="ECO:0000313" key="3">
    <source>
        <dbReference type="Proteomes" id="UP000298050"/>
    </source>
</evidence>
<sequence>MRAAGSQRGVITIFVSMMMLLLTTILVVTAYAISTNNLNAVGNVQVRDEAIAAGQWYIEAAIQSDFTTPPASPADLVLVDAPMDINNDGVVDYFVDREAPECIQATQASTPAASSVTLPGFSAGNAWNILWEIRVNATDVVTGADVRLAQGVRLLVTNTQKTLFCGP</sequence>
<protein>
    <recommendedName>
        <fullName evidence="4">Type 4 fimbrial biogenesis protein PilX N-terminal domain-containing protein</fullName>
    </recommendedName>
</protein>
<reference evidence="2 3" key="1">
    <citation type="submission" date="2019-04" db="EMBL/GenBank/DDBJ databases">
        <title>Taxonomy of novel Haliea sp. from mangrove soil of West Coast of India.</title>
        <authorList>
            <person name="Verma A."/>
            <person name="Kumar P."/>
            <person name="Krishnamurthi S."/>
        </authorList>
    </citation>
    <scope>NUCLEOTIDE SEQUENCE [LARGE SCALE GENOMIC DNA]</scope>
    <source>
        <strain evidence="2 3">SAOS-164</strain>
    </source>
</reference>
<keyword evidence="1" id="KW-0472">Membrane</keyword>
<keyword evidence="1" id="KW-1133">Transmembrane helix</keyword>
<dbReference type="OrthoDB" id="5954810at2"/>
<proteinExistence type="predicted"/>